<feature type="region of interest" description="Disordered" evidence="1">
    <location>
        <begin position="584"/>
        <end position="651"/>
    </location>
</feature>
<evidence type="ECO:0000259" key="2">
    <source>
        <dbReference type="Pfam" id="PF10536"/>
    </source>
</evidence>
<name>A0A1R3L587_ASPOF</name>
<feature type="compositionally biased region" description="Basic and acidic residues" evidence="1">
    <location>
        <begin position="584"/>
        <end position="631"/>
    </location>
</feature>
<dbReference type="EMBL" id="KV864200">
    <property type="protein sequence ID" value="ONK54775.1"/>
    <property type="molecule type" value="Genomic_DNA"/>
</dbReference>
<dbReference type="InterPro" id="IPR044824">
    <property type="entry name" value="MAIN-like"/>
</dbReference>
<sequence>MAPLAYPLVEERRAELVNFKGNQQPIKRKGLFLNPTSSTSPLRRHSVADDPKYPHFRWWADPQPQWDQWVDKLSPKYSYIWQKAGIFDAIMASKFKLRRDTPSLLGVCRYWSKQTNTFVFPWAEATITLEDVMTLGGFSVLGEPVRVNEPVGGVIGYMVNKMEVELNNFKRKHLKGEQFQWMKRYLGRGNGDETEHIAFLSMWLSRFVLIAANEKSIRKCVFQVAVRLAIGTRIAMAPAVLAVIYRDLGKVKEYLCKKFKTPIPICAPMNIVQLWLWERFLPLRPNLKSLMSPDTPRASRWSMSGKAMDFSSAMEVLESPDEFQWRPYVDELKHEGRWYFSCETHDEDLLSFAKCLRACALVGLDCIEQYQPHRVAMQFGLDQDIPKFVPRVNDSWEAAWKTYDISSKNVKFYVSPGFFSADVTVEYSTWWRNMKKKNMKRKQAQDLSSDQMKKVQGCNETELSTSPALRPGEVHGALENSETMKKNLDLRSKVELGIEKQQKEDLRPDSVFKEGVTGAIEETNEGELHNEQAETDTLKEEKEKQLEEESQTVILNASENETMKCSLKANAVEFNHHLLVSEKPEEKCQREESNHELKRKREETEETEEKVPAKKRDLEQESEGKTEETKKKKERNLTSTKELELESIGKSEVARNKSLECESMRGMKEIEVIEETQERNLESIDKTEEMKKIEEKDQVRVRELEFESRCEANDVEVIDERDPASNKELQPGSNGTTEELTKKAVECEPMCATKEIEESDSAKKKELERDMKISRLKEEIASIQVQIRYWESVAERQSKLKKVYCAP</sequence>
<reference evidence="4" key="1">
    <citation type="journal article" date="2017" name="Nat. Commun.">
        <title>The asparagus genome sheds light on the origin and evolution of a young Y chromosome.</title>
        <authorList>
            <person name="Harkess A."/>
            <person name="Zhou J."/>
            <person name="Xu C."/>
            <person name="Bowers J.E."/>
            <person name="Van der Hulst R."/>
            <person name="Ayyampalayam S."/>
            <person name="Mercati F."/>
            <person name="Riccardi P."/>
            <person name="McKain M.R."/>
            <person name="Kakrana A."/>
            <person name="Tang H."/>
            <person name="Ray J."/>
            <person name="Groenendijk J."/>
            <person name="Arikit S."/>
            <person name="Mathioni S.M."/>
            <person name="Nakano M."/>
            <person name="Shan H."/>
            <person name="Telgmann-Rauber A."/>
            <person name="Kanno A."/>
            <person name="Yue Z."/>
            <person name="Chen H."/>
            <person name="Li W."/>
            <person name="Chen Y."/>
            <person name="Xu X."/>
            <person name="Zhang Y."/>
            <person name="Luo S."/>
            <person name="Chen H."/>
            <person name="Gao J."/>
            <person name="Mao Z."/>
            <person name="Pires J.C."/>
            <person name="Luo M."/>
            <person name="Kudrna D."/>
            <person name="Wing R.A."/>
            <person name="Meyers B.C."/>
            <person name="Yi K."/>
            <person name="Kong H."/>
            <person name="Lavrijsen P."/>
            <person name="Sunseri F."/>
            <person name="Falavigna A."/>
            <person name="Ye Y."/>
            <person name="Leebens-Mack J.H."/>
            <person name="Chen G."/>
        </authorList>
    </citation>
    <scope>NUCLEOTIDE SEQUENCE [LARGE SCALE GENOMIC DNA]</scope>
    <source>
        <strain evidence="4">cv. DH0086</strain>
    </source>
</reference>
<dbReference type="InterPro" id="IPR019557">
    <property type="entry name" value="AminoTfrase-like_pln_mobile"/>
</dbReference>
<dbReference type="Gramene" id="ONK54775">
    <property type="protein sequence ID" value="ONK54775"/>
    <property type="gene ID" value="A4U43_UnF11630"/>
</dbReference>
<dbReference type="Pfam" id="PF10536">
    <property type="entry name" value="PMD"/>
    <property type="match status" value="1"/>
</dbReference>
<evidence type="ECO:0000256" key="1">
    <source>
        <dbReference type="SAM" id="MobiDB-lite"/>
    </source>
</evidence>
<keyword evidence="4" id="KW-1185">Reference proteome</keyword>
<dbReference type="AlphaFoldDB" id="A0A1R3L587"/>
<organism evidence="3 4">
    <name type="scientific">Asparagus officinalis</name>
    <name type="common">Garden asparagus</name>
    <dbReference type="NCBI Taxonomy" id="4686"/>
    <lineage>
        <taxon>Eukaryota</taxon>
        <taxon>Viridiplantae</taxon>
        <taxon>Streptophyta</taxon>
        <taxon>Embryophyta</taxon>
        <taxon>Tracheophyta</taxon>
        <taxon>Spermatophyta</taxon>
        <taxon>Magnoliopsida</taxon>
        <taxon>Liliopsida</taxon>
        <taxon>Asparagales</taxon>
        <taxon>Asparagaceae</taxon>
        <taxon>Asparagoideae</taxon>
        <taxon>Asparagus</taxon>
    </lineage>
</organism>
<dbReference type="OrthoDB" id="1572276at2759"/>
<proteinExistence type="predicted"/>
<feature type="compositionally biased region" description="Basic and acidic residues" evidence="1">
    <location>
        <begin position="641"/>
        <end position="651"/>
    </location>
</feature>
<accession>A0A1R3L587</accession>
<feature type="domain" description="Aminotransferase-like plant mobile" evidence="2">
    <location>
        <begin position="85"/>
        <end position="432"/>
    </location>
</feature>
<evidence type="ECO:0000313" key="4">
    <source>
        <dbReference type="Proteomes" id="UP000243459"/>
    </source>
</evidence>
<protein>
    <recommendedName>
        <fullName evidence="2">Aminotransferase-like plant mobile domain-containing protein</fullName>
    </recommendedName>
</protein>
<dbReference type="GO" id="GO:0010073">
    <property type="term" value="P:meristem maintenance"/>
    <property type="evidence" value="ECO:0007669"/>
    <property type="project" value="InterPro"/>
</dbReference>
<gene>
    <name evidence="3" type="ORF">A4U43_UnF11630</name>
</gene>
<feature type="compositionally biased region" description="Polar residues" evidence="1">
    <location>
        <begin position="727"/>
        <end position="738"/>
    </location>
</feature>
<dbReference type="PANTHER" id="PTHR46033">
    <property type="entry name" value="PROTEIN MAIN-LIKE 2"/>
    <property type="match status" value="1"/>
</dbReference>
<feature type="region of interest" description="Disordered" evidence="1">
    <location>
        <begin position="719"/>
        <end position="741"/>
    </location>
</feature>
<evidence type="ECO:0000313" key="3">
    <source>
        <dbReference type="EMBL" id="ONK54775.1"/>
    </source>
</evidence>
<dbReference type="PANTHER" id="PTHR46033:SF80">
    <property type="entry name" value="PROTEIN MAIN-LIKE 2-LIKE"/>
    <property type="match status" value="1"/>
</dbReference>
<dbReference type="Proteomes" id="UP000243459">
    <property type="component" value="Unassembled WGS sequence"/>
</dbReference>
<dbReference type="OMA" id="ENSCNIA"/>